<dbReference type="SUPFAM" id="SSF48452">
    <property type="entry name" value="TPR-like"/>
    <property type="match status" value="1"/>
</dbReference>
<accession>A0A9X2SZQ2</accession>
<keyword evidence="1" id="KW-0472">Membrane</keyword>
<dbReference type="AlphaFoldDB" id="A0A9X2SZQ2"/>
<organism evidence="2 3">
    <name type="scientific">Aquiflexum gelatinilyticum</name>
    <dbReference type="NCBI Taxonomy" id="2961943"/>
    <lineage>
        <taxon>Bacteria</taxon>
        <taxon>Pseudomonadati</taxon>
        <taxon>Bacteroidota</taxon>
        <taxon>Cytophagia</taxon>
        <taxon>Cytophagales</taxon>
        <taxon>Cyclobacteriaceae</taxon>
        <taxon>Aquiflexum</taxon>
    </lineage>
</organism>
<comment type="caution">
    <text evidence="2">The sequence shown here is derived from an EMBL/GenBank/DDBJ whole genome shotgun (WGS) entry which is preliminary data.</text>
</comment>
<keyword evidence="3" id="KW-1185">Reference proteome</keyword>
<dbReference type="Proteomes" id="UP001142175">
    <property type="component" value="Unassembled WGS sequence"/>
</dbReference>
<dbReference type="Pfam" id="PF13174">
    <property type="entry name" value="TPR_6"/>
    <property type="match status" value="1"/>
</dbReference>
<evidence type="ECO:0008006" key="4">
    <source>
        <dbReference type="Google" id="ProtNLM"/>
    </source>
</evidence>
<evidence type="ECO:0000313" key="2">
    <source>
        <dbReference type="EMBL" id="MCR9016714.1"/>
    </source>
</evidence>
<dbReference type="InterPro" id="IPR011990">
    <property type="entry name" value="TPR-like_helical_dom_sf"/>
</dbReference>
<protein>
    <recommendedName>
        <fullName evidence="4">Tetratricopeptide repeat protein</fullName>
    </recommendedName>
</protein>
<reference evidence="2" key="1">
    <citation type="submission" date="2022-08" db="EMBL/GenBank/DDBJ databases">
        <authorList>
            <person name="Zhang D."/>
        </authorList>
    </citation>
    <scope>NUCLEOTIDE SEQUENCE</scope>
    <source>
        <strain evidence="2">XJ19-11</strain>
    </source>
</reference>
<gene>
    <name evidence="2" type="ORF">NU887_16885</name>
</gene>
<evidence type="ECO:0000256" key="1">
    <source>
        <dbReference type="SAM" id="Phobius"/>
    </source>
</evidence>
<dbReference type="InterPro" id="IPR019734">
    <property type="entry name" value="TPR_rpt"/>
</dbReference>
<dbReference type="EMBL" id="JANSUY010000018">
    <property type="protein sequence ID" value="MCR9016714.1"/>
    <property type="molecule type" value="Genomic_DNA"/>
</dbReference>
<proteinExistence type="predicted"/>
<dbReference type="Gene3D" id="1.25.40.10">
    <property type="entry name" value="Tetratricopeptide repeat domain"/>
    <property type="match status" value="1"/>
</dbReference>
<name>A0A9X2SZQ2_9BACT</name>
<sequence>MLDDKYIALLDDYLDGNLNQEEADKLLSEINSNPDLKELLDILAFSRESIRMSGHKETVNKIYREFEKKQSNQSPKGKVVKFKPFGWVIGIAATMTLLLVGNYWVQNLPDSLYQEKYITYEIPTMRSDGDEEKILETHFKNKSWDSVTKGVSIEEPDRKILFLAAVSYFELGDDTNAILYLNKLKEINADSQEKLFEDEIDYYLFLSYLKSENYEAAKSTMAQIVSNPKHTYHGSFGIDDRIKIFALDLFKP</sequence>
<keyword evidence="1" id="KW-1133">Transmembrane helix</keyword>
<keyword evidence="1" id="KW-0812">Transmembrane</keyword>
<evidence type="ECO:0000313" key="3">
    <source>
        <dbReference type="Proteomes" id="UP001142175"/>
    </source>
</evidence>
<feature type="transmembrane region" description="Helical" evidence="1">
    <location>
        <begin position="85"/>
        <end position="105"/>
    </location>
</feature>
<dbReference type="RefSeq" id="WP_258424562.1">
    <property type="nucleotide sequence ID" value="NZ_JANSUY010000018.1"/>
</dbReference>